<organism evidence="1 2">
    <name type="scientific">Campylobacter blaseri</name>
    <dbReference type="NCBI Taxonomy" id="2042961"/>
    <lineage>
        <taxon>Bacteria</taxon>
        <taxon>Pseudomonadati</taxon>
        <taxon>Campylobacterota</taxon>
        <taxon>Epsilonproteobacteria</taxon>
        <taxon>Campylobacterales</taxon>
        <taxon>Campylobacteraceae</taxon>
        <taxon>Campylobacter</taxon>
    </lineage>
</organism>
<accession>A0A2P8QZE2</accession>
<proteinExistence type="predicted"/>
<sequence>MRIKALEDRKMEVIAGLSFNSVVEKGDEYDVYGILLLQDELYFLVCSNDDFRSYCWALASLFEILDPELPNNWIFAKTFLNDKNGYICSYDELSKNTYEHFFNIGWNEFPKDINILLNAIQVMYKHTDKIKEEGIYGNHLRKLMSWSKENKEANFKLDIAECVSIEISNFTGKTNLDIVDDKDENWFSIEANKDKFSAYSSLDNLEIVLKYANEWVGV</sequence>
<protein>
    <submittedName>
        <fullName evidence="1">Uncharacterized protein</fullName>
    </submittedName>
</protein>
<evidence type="ECO:0000313" key="1">
    <source>
        <dbReference type="EMBL" id="PSM51617.1"/>
    </source>
</evidence>
<dbReference type="Proteomes" id="UP000240535">
    <property type="component" value="Unassembled WGS sequence"/>
</dbReference>
<keyword evidence="2" id="KW-1185">Reference proteome</keyword>
<name>A0A2P8QZE2_9BACT</name>
<comment type="caution">
    <text evidence="1">The sequence shown here is derived from an EMBL/GenBank/DDBJ whole genome shotgun (WGS) entry which is preliminary data.</text>
</comment>
<dbReference type="AlphaFoldDB" id="A0A2P8QZE2"/>
<dbReference type="EMBL" id="PDHH01000006">
    <property type="protein sequence ID" value="PSM51617.1"/>
    <property type="molecule type" value="Genomic_DNA"/>
</dbReference>
<gene>
    <name evidence="1" type="ORF">CQ405_07425</name>
</gene>
<evidence type="ECO:0000313" key="2">
    <source>
        <dbReference type="Proteomes" id="UP000240535"/>
    </source>
</evidence>
<reference evidence="2" key="1">
    <citation type="submission" date="2017-10" db="EMBL/GenBank/DDBJ databases">
        <title>Campylobacter species from seals.</title>
        <authorList>
            <person name="Gilbert M.J."/>
            <person name="Zomer A.L."/>
            <person name="Timmerman A.J."/>
            <person name="Duim B."/>
            <person name="Wagenaar J.A."/>
        </authorList>
    </citation>
    <scope>NUCLEOTIDE SEQUENCE [LARGE SCALE GENOMIC DNA]</scope>
    <source>
        <strain evidence="2">17S00004-5</strain>
    </source>
</reference>
<dbReference type="RefSeq" id="WP_106872261.1">
    <property type="nucleotide sequence ID" value="NZ_CP053841.1"/>
</dbReference>